<evidence type="ECO:0000259" key="6">
    <source>
        <dbReference type="Pfam" id="PF00703"/>
    </source>
</evidence>
<feature type="domain" description="Glycoside hydrolase family 2" evidence="10">
    <location>
        <begin position="802"/>
        <end position="908"/>
    </location>
</feature>
<dbReference type="SUPFAM" id="SSF51445">
    <property type="entry name" value="(Trans)glycosidases"/>
    <property type="match status" value="1"/>
</dbReference>
<dbReference type="PRINTS" id="PR00132">
    <property type="entry name" value="GLHYDRLASE2"/>
</dbReference>
<reference evidence="11" key="1">
    <citation type="submission" date="2020-03" db="EMBL/GenBank/DDBJ databases">
        <title>Draft Genome Sequence of Cylindrodendrum hubeiense.</title>
        <authorList>
            <person name="Buettner E."/>
            <person name="Kellner H."/>
        </authorList>
    </citation>
    <scope>NUCLEOTIDE SEQUENCE</scope>
    <source>
        <strain evidence="11">IHI 201604</strain>
    </source>
</reference>
<evidence type="ECO:0000256" key="4">
    <source>
        <dbReference type="SAM" id="MobiDB-lite"/>
    </source>
</evidence>
<evidence type="ECO:0000259" key="9">
    <source>
        <dbReference type="Pfam" id="PF16355"/>
    </source>
</evidence>
<gene>
    <name evidence="11" type="ORF">G7Z17_g38</name>
</gene>
<dbReference type="InterPro" id="IPR036156">
    <property type="entry name" value="Beta-gal/glucu_dom_sf"/>
</dbReference>
<feature type="domain" description="DUF4982" evidence="9">
    <location>
        <begin position="731"/>
        <end position="788"/>
    </location>
</feature>
<dbReference type="InterPro" id="IPR006104">
    <property type="entry name" value="Glyco_hydro_2_N"/>
</dbReference>
<dbReference type="Pfam" id="PF02837">
    <property type="entry name" value="Glyco_hydro_2_N"/>
    <property type="match status" value="1"/>
</dbReference>
<evidence type="ECO:0000313" key="11">
    <source>
        <dbReference type="EMBL" id="KAF7558212.1"/>
    </source>
</evidence>
<evidence type="ECO:0000256" key="2">
    <source>
        <dbReference type="ARBA" id="ARBA00022801"/>
    </source>
</evidence>
<dbReference type="SUPFAM" id="SSF49303">
    <property type="entry name" value="beta-Galactosidase/glucuronidase domain"/>
    <property type="match status" value="1"/>
</dbReference>
<dbReference type="InterPro" id="IPR013783">
    <property type="entry name" value="Ig-like_fold"/>
</dbReference>
<dbReference type="Pfam" id="PF02836">
    <property type="entry name" value="Glyco_hydro_2_C"/>
    <property type="match status" value="1"/>
</dbReference>
<feature type="region of interest" description="Disordered" evidence="4">
    <location>
        <begin position="24"/>
        <end position="43"/>
    </location>
</feature>
<dbReference type="SUPFAM" id="SSF49785">
    <property type="entry name" value="Galactose-binding domain-like"/>
    <property type="match status" value="1"/>
</dbReference>
<dbReference type="EMBL" id="JAANBB010000001">
    <property type="protein sequence ID" value="KAF7558212.1"/>
    <property type="molecule type" value="Genomic_DNA"/>
</dbReference>
<feature type="chain" id="PRO_5040468101" description="Beta-galactosidase" evidence="5">
    <location>
        <begin position="27"/>
        <end position="912"/>
    </location>
</feature>
<dbReference type="PROSITE" id="PS00608">
    <property type="entry name" value="GLYCOSYL_HYDROL_F2_2"/>
    <property type="match status" value="1"/>
</dbReference>
<organism evidence="11 12">
    <name type="scientific">Cylindrodendrum hubeiense</name>
    <dbReference type="NCBI Taxonomy" id="595255"/>
    <lineage>
        <taxon>Eukaryota</taxon>
        <taxon>Fungi</taxon>
        <taxon>Dikarya</taxon>
        <taxon>Ascomycota</taxon>
        <taxon>Pezizomycotina</taxon>
        <taxon>Sordariomycetes</taxon>
        <taxon>Hypocreomycetidae</taxon>
        <taxon>Hypocreales</taxon>
        <taxon>Nectriaceae</taxon>
        <taxon>Cylindrodendrum</taxon>
    </lineage>
</organism>
<evidence type="ECO:0000259" key="8">
    <source>
        <dbReference type="Pfam" id="PF02837"/>
    </source>
</evidence>
<evidence type="ECO:0000256" key="5">
    <source>
        <dbReference type="SAM" id="SignalP"/>
    </source>
</evidence>
<dbReference type="InterPro" id="IPR023232">
    <property type="entry name" value="Glyco_hydro_2_AS"/>
</dbReference>
<dbReference type="NCBIfam" id="NF041463">
    <property type="entry name" value="GalB"/>
    <property type="match status" value="1"/>
</dbReference>
<evidence type="ECO:0000256" key="3">
    <source>
        <dbReference type="ARBA" id="ARBA00023295"/>
    </source>
</evidence>
<evidence type="ECO:0008006" key="13">
    <source>
        <dbReference type="Google" id="ProtNLM"/>
    </source>
</evidence>
<dbReference type="Pfam" id="PF00703">
    <property type="entry name" value="Glyco_hydro_2"/>
    <property type="match status" value="1"/>
</dbReference>
<dbReference type="SUPFAM" id="SSF49373">
    <property type="entry name" value="Invasin/intimin cell-adhesion fragments"/>
    <property type="match status" value="1"/>
</dbReference>
<dbReference type="InterPro" id="IPR006103">
    <property type="entry name" value="Glyco_hydro_2_cat"/>
</dbReference>
<dbReference type="InterPro" id="IPR008979">
    <property type="entry name" value="Galactose-bd-like_sf"/>
</dbReference>
<feature type="domain" description="Glycoside hydrolase family 2 immunoglobulin-like beta-sandwich" evidence="6">
    <location>
        <begin position="263"/>
        <end position="378"/>
    </location>
</feature>
<evidence type="ECO:0000259" key="7">
    <source>
        <dbReference type="Pfam" id="PF02836"/>
    </source>
</evidence>
<proteinExistence type="inferred from homology"/>
<dbReference type="Gene3D" id="2.60.40.10">
    <property type="entry name" value="Immunoglobulins"/>
    <property type="match status" value="3"/>
</dbReference>
<dbReference type="Pfam" id="PF18565">
    <property type="entry name" value="Glyco_hydro2_C5"/>
    <property type="match status" value="1"/>
</dbReference>
<sequence length="912" mass="101044">MVYIRRVSQALISLGLLLSTSQPVGAASVRPPGRGQQESTVSFRERDSLNSGWRFWRSETNPDGLIYDQRPDLANLTDATVLKSWILPSANGFIKDPAKHHQRPQGHPGSEVPYVQSHFDDSNWEDVTLPHDWAIIGPFYTEPDDVAVIDSRMGRLPVHGVGWYRRNLDVSQEDKGKKIYLEIDGSMSYTMVWLNGELVGGWPFGYNSFRLDLTPYVELGKENQLAIRLDNPRLSSRWYPGGGIYRSVWLSKVATTHVGQYGTFITTKDVSTDVATLDLVVEVENDAEEATEVQVVTSVHVFDAKKGQPGKKVVNFPRATVRVDADGKKATRKSVKIKNPKLWGPPPTQAPNLYVAVTKIYNTHGKEIDSYTTQFGIRSVEFTSDDGLLVNGQRIQFQGVNEHHDLGSIGAAFNLRAATRKLDALKDMGVNSIRMSHNPPATELLELTDKMGFLVIDEIFDCWKTAKRVNDYHLVWDDWHEPDLRAFIRRDRNHPSVIIWSFGNEVREQRNDSTAPLVYPLKQIILEEDTTRPATVSLSHVRPGTPGAALMDASDILNVNYQGAGISDGPNYVQVIDNASYTTPAYPLFHKEYPGKLLVGSETASTVSSRGTYIFPVTLESAPVNETSGGNATLGHVSAYELYTSDAGSSPDKVFASERANPYVSGGLVWTGWDYLGEPTPYNTSRSSYFGIIDMAGFKKDRFFLYQSQWRPDLPMVHVLPHWTWPGREAKVTPVHVFTSGDEAELFLNKKSLGRKKKGDQYRLRWDDVKYAPGELHVVAYKNGNKWAESTVRTAGEAAAVRLTADRTEIDADGYDLSFISAEVVDKNGNVVPEASHTIRFSQNGPGEIIATDNGDAASLVSFASLEKKAFSGKALAIVRSTRDTNGAKGGKITVSAEVDGLKKGKVTVRAN</sequence>
<evidence type="ECO:0000313" key="12">
    <source>
        <dbReference type="Proteomes" id="UP000722485"/>
    </source>
</evidence>
<keyword evidence="2" id="KW-0378">Hydrolase</keyword>
<keyword evidence="12" id="KW-1185">Reference proteome</keyword>
<feature type="domain" description="Glycosyl hydrolases family 2 sugar binding" evidence="8">
    <location>
        <begin position="126"/>
        <end position="229"/>
    </location>
</feature>
<dbReference type="PANTHER" id="PTHR42732">
    <property type="entry name" value="BETA-GALACTOSIDASE"/>
    <property type="match status" value="1"/>
</dbReference>
<comment type="similarity">
    <text evidence="1">Belongs to the glycosyl hydrolase 2 family.</text>
</comment>
<dbReference type="Pfam" id="PF16355">
    <property type="entry name" value="DUF4982"/>
    <property type="match status" value="1"/>
</dbReference>
<evidence type="ECO:0000259" key="10">
    <source>
        <dbReference type="Pfam" id="PF18565"/>
    </source>
</evidence>
<dbReference type="InterPro" id="IPR017853">
    <property type="entry name" value="GH"/>
</dbReference>
<dbReference type="Proteomes" id="UP000722485">
    <property type="component" value="Unassembled WGS sequence"/>
</dbReference>
<dbReference type="InterPro" id="IPR048229">
    <property type="entry name" value="GalB-like"/>
</dbReference>
<name>A0A9P5LGL0_9HYPO</name>
<evidence type="ECO:0000256" key="1">
    <source>
        <dbReference type="ARBA" id="ARBA00007401"/>
    </source>
</evidence>
<dbReference type="OrthoDB" id="408532at2759"/>
<feature type="signal peptide" evidence="5">
    <location>
        <begin position="1"/>
        <end position="26"/>
    </location>
</feature>
<keyword evidence="3" id="KW-0326">Glycosidase</keyword>
<dbReference type="InterPro" id="IPR006101">
    <property type="entry name" value="Glyco_hydro_2"/>
</dbReference>
<dbReference type="InterPro" id="IPR040605">
    <property type="entry name" value="Glyco_hydro2_dom5"/>
</dbReference>
<protein>
    <recommendedName>
        <fullName evidence="13">Beta-galactosidase</fullName>
    </recommendedName>
</protein>
<comment type="caution">
    <text evidence="11">The sequence shown here is derived from an EMBL/GenBank/DDBJ whole genome shotgun (WGS) entry which is preliminary data.</text>
</comment>
<dbReference type="InterPro" id="IPR006102">
    <property type="entry name" value="Ig-like_GH2"/>
</dbReference>
<dbReference type="Gene3D" id="2.60.120.260">
    <property type="entry name" value="Galactose-binding domain-like"/>
    <property type="match status" value="1"/>
</dbReference>
<dbReference type="InterPro" id="IPR051913">
    <property type="entry name" value="GH2_Domain-Containing"/>
</dbReference>
<dbReference type="InterPro" id="IPR008964">
    <property type="entry name" value="Invasin/intimin_cell_adhesion"/>
</dbReference>
<dbReference type="GO" id="GO:0004553">
    <property type="term" value="F:hydrolase activity, hydrolyzing O-glycosyl compounds"/>
    <property type="evidence" value="ECO:0007669"/>
    <property type="project" value="InterPro"/>
</dbReference>
<dbReference type="PANTHER" id="PTHR42732:SF1">
    <property type="entry name" value="BETA-MANNOSIDASE"/>
    <property type="match status" value="1"/>
</dbReference>
<accession>A0A9P5LGL0</accession>
<keyword evidence="5" id="KW-0732">Signal</keyword>
<dbReference type="InterPro" id="IPR032311">
    <property type="entry name" value="DUF4982"/>
</dbReference>
<dbReference type="GO" id="GO:0005975">
    <property type="term" value="P:carbohydrate metabolic process"/>
    <property type="evidence" value="ECO:0007669"/>
    <property type="project" value="InterPro"/>
</dbReference>
<dbReference type="AlphaFoldDB" id="A0A9P5LGL0"/>
<dbReference type="Gene3D" id="3.20.20.80">
    <property type="entry name" value="Glycosidases"/>
    <property type="match status" value="1"/>
</dbReference>
<feature type="domain" description="Glycoside hydrolase family 2 catalytic" evidence="7">
    <location>
        <begin position="385"/>
        <end position="536"/>
    </location>
</feature>